<evidence type="ECO:0000313" key="3">
    <source>
        <dbReference type="EMBL" id="MRG86422.1"/>
    </source>
</evidence>
<evidence type="ECO:0000313" key="4">
    <source>
        <dbReference type="Proteomes" id="UP000480185"/>
    </source>
</evidence>
<reference evidence="3 4" key="1">
    <citation type="submission" date="2019-11" db="EMBL/GenBank/DDBJ databases">
        <authorList>
            <person name="Li J."/>
        </authorList>
    </citation>
    <scope>NUCLEOTIDE SEQUENCE [LARGE SCALE GENOMIC DNA]</scope>
    <source>
        <strain evidence="3 4">J4</strain>
    </source>
</reference>
<comment type="caution">
    <text evidence="3">The sequence shown here is derived from an EMBL/GenBank/DDBJ whole genome shotgun (WGS) entry which is preliminary data.</text>
</comment>
<dbReference type="Pfam" id="PF12945">
    <property type="entry name" value="PilZNR"/>
    <property type="match status" value="1"/>
</dbReference>
<name>A0A6G1X657_9BACI</name>
<feature type="domain" description="Type III secretion system flagellar brake protein YcgR PilZN" evidence="2">
    <location>
        <begin position="11"/>
        <end position="100"/>
    </location>
</feature>
<dbReference type="GO" id="GO:0035438">
    <property type="term" value="F:cyclic-di-GMP binding"/>
    <property type="evidence" value="ECO:0007669"/>
    <property type="project" value="InterPro"/>
</dbReference>
<dbReference type="EMBL" id="WJNH01000005">
    <property type="protein sequence ID" value="MRG86422.1"/>
    <property type="molecule type" value="Genomic_DNA"/>
</dbReference>
<proteinExistence type="predicted"/>
<dbReference type="InterPro" id="IPR009926">
    <property type="entry name" value="T3SS_YcgR_PilZN"/>
</dbReference>
<dbReference type="Gene3D" id="2.40.10.220">
    <property type="entry name" value="predicted glycosyltransferase like domains"/>
    <property type="match status" value="1"/>
</dbReference>
<dbReference type="OrthoDB" id="1951449at2"/>
<gene>
    <name evidence="3" type="ORF">GH754_08775</name>
</gene>
<dbReference type="Proteomes" id="UP000480185">
    <property type="component" value="Unassembled WGS sequence"/>
</dbReference>
<protein>
    <submittedName>
        <fullName evidence="3">Pilus assembly protein PilZ</fullName>
    </submittedName>
</protein>
<keyword evidence="4" id="KW-1185">Reference proteome</keyword>
<evidence type="ECO:0000259" key="2">
    <source>
        <dbReference type="Pfam" id="PF12945"/>
    </source>
</evidence>
<dbReference type="SUPFAM" id="SSF141371">
    <property type="entry name" value="PilZ domain-like"/>
    <property type="match status" value="1"/>
</dbReference>
<sequence>MDRWGRGSIVKVGTVLSLSVNEQNEKNNQQYSCKIIDIQEHLYFIDYPKNDATGKTTIFFEGTQLSAKFVAKDQKVYTFQTKVVARRKMGDIPVLVLYFPGRQELSTIQRRDFVRVKTAVDVSVHCIDKEPVQTFSTSTVDISGGGTAIVTPYHITLHKGELLDIWIVLPFKSTNYHYVHTTGKVIRHFQKEKNLYYASIEFLEISNFDREKVIQYCFQKQLEDK</sequence>
<accession>A0A6G1X657</accession>
<evidence type="ECO:0000259" key="1">
    <source>
        <dbReference type="Pfam" id="PF07238"/>
    </source>
</evidence>
<organism evidence="3 4">
    <name type="scientific">Salinibacillus xinjiangensis</name>
    <dbReference type="NCBI Taxonomy" id="1229268"/>
    <lineage>
        <taxon>Bacteria</taxon>
        <taxon>Bacillati</taxon>
        <taxon>Bacillota</taxon>
        <taxon>Bacilli</taxon>
        <taxon>Bacillales</taxon>
        <taxon>Bacillaceae</taxon>
        <taxon>Salinibacillus</taxon>
    </lineage>
</organism>
<dbReference type="InterPro" id="IPR009875">
    <property type="entry name" value="PilZ_domain"/>
</dbReference>
<dbReference type="AlphaFoldDB" id="A0A6G1X657"/>
<feature type="domain" description="PilZ" evidence="1">
    <location>
        <begin position="109"/>
        <end position="219"/>
    </location>
</feature>
<dbReference type="Pfam" id="PF07238">
    <property type="entry name" value="PilZ"/>
    <property type="match status" value="1"/>
</dbReference>